<dbReference type="SUPFAM" id="SSF55961">
    <property type="entry name" value="Bet v1-like"/>
    <property type="match status" value="1"/>
</dbReference>
<sequence length="155" mass="17374">MEDRIEQRITIRATQDKVWQLVTRPGWWLPGSDAEPARGPGRVSVTYSGDVRPYVIDIVRVEPQGYASFRWASRFGGAEPAPGRATLVEFYLRPVGDELGVTVVESGFSQLDLPDSLREDEWKGSQGSWQYELAGLRTRAEKLPPGGTTPRTTRR</sequence>
<name>A0A6P2BWM8_9ACTN</name>
<dbReference type="Gene3D" id="3.30.530.20">
    <property type="match status" value="1"/>
</dbReference>
<reference evidence="1 2" key="1">
    <citation type="submission" date="2018-11" db="EMBL/GenBank/DDBJ databases">
        <title>Trebonia kvetii gen.nov., sp.nov., a novel acidophilic actinobacterium, and proposal of the new actinobacterial family Treboniaceae fam. nov.</title>
        <authorList>
            <person name="Rapoport D."/>
            <person name="Sagova-Mareckova M."/>
            <person name="Sedlacek I."/>
            <person name="Provaznik J."/>
            <person name="Kralova S."/>
            <person name="Pavlinic D."/>
            <person name="Benes V."/>
            <person name="Kopecky J."/>
        </authorList>
    </citation>
    <scope>NUCLEOTIDE SEQUENCE [LARGE SCALE GENOMIC DNA]</scope>
    <source>
        <strain evidence="1 2">15Tr583</strain>
    </source>
</reference>
<dbReference type="AlphaFoldDB" id="A0A6P2BWM8"/>
<evidence type="ECO:0000313" key="2">
    <source>
        <dbReference type="Proteomes" id="UP000460272"/>
    </source>
</evidence>
<comment type="caution">
    <text evidence="1">The sequence shown here is derived from an EMBL/GenBank/DDBJ whole genome shotgun (WGS) entry which is preliminary data.</text>
</comment>
<dbReference type="InterPro" id="IPR023393">
    <property type="entry name" value="START-like_dom_sf"/>
</dbReference>
<organism evidence="1 2">
    <name type="scientific">Trebonia kvetii</name>
    <dbReference type="NCBI Taxonomy" id="2480626"/>
    <lineage>
        <taxon>Bacteria</taxon>
        <taxon>Bacillati</taxon>
        <taxon>Actinomycetota</taxon>
        <taxon>Actinomycetes</taxon>
        <taxon>Streptosporangiales</taxon>
        <taxon>Treboniaceae</taxon>
        <taxon>Trebonia</taxon>
    </lineage>
</organism>
<protein>
    <recommendedName>
        <fullName evidence="3">ATPase</fullName>
    </recommendedName>
</protein>
<dbReference type="OrthoDB" id="9803476at2"/>
<proteinExistence type="predicted"/>
<gene>
    <name evidence="1" type="ORF">EAS64_21960</name>
</gene>
<keyword evidence="2" id="KW-1185">Reference proteome</keyword>
<dbReference type="EMBL" id="RPFW01000004">
    <property type="protein sequence ID" value="TVZ03117.1"/>
    <property type="molecule type" value="Genomic_DNA"/>
</dbReference>
<dbReference type="Proteomes" id="UP000460272">
    <property type="component" value="Unassembled WGS sequence"/>
</dbReference>
<dbReference type="RefSeq" id="WP_145855577.1">
    <property type="nucleotide sequence ID" value="NZ_RPFW01000004.1"/>
</dbReference>
<accession>A0A6P2BWM8</accession>
<evidence type="ECO:0000313" key="1">
    <source>
        <dbReference type="EMBL" id="TVZ03117.1"/>
    </source>
</evidence>
<evidence type="ECO:0008006" key="3">
    <source>
        <dbReference type="Google" id="ProtNLM"/>
    </source>
</evidence>